<dbReference type="GO" id="GO:0009279">
    <property type="term" value="C:cell outer membrane"/>
    <property type="evidence" value="ECO:0007669"/>
    <property type="project" value="UniProtKB-SubCell"/>
</dbReference>
<dbReference type="STRING" id="1548208.AXK12_03125"/>
<feature type="transmembrane region" description="Helical" evidence="7">
    <location>
        <begin position="30"/>
        <end position="50"/>
    </location>
</feature>
<dbReference type="Pfam" id="PF13620">
    <property type="entry name" value="CarboxypepD_reg"/>
    <property type="match status" value="1"/>
</dbReference>
<keyword evidence="3" id="KW-1134">Transmembrane beta strand</keyword>
<keyword evidence="6" id="KW-0998">Cell outer membrane</keyword>
<organism evidence="9 10">
    <name type="scientific">Cephaloticoccus capnophilus</name>
    <dbReference type="NCBI Taxonomy" id="1548208"/>
    <lineage>
        <taxon>Bacteria</taxon>
        <taxon>Pseudomonadati</taxon>
        <taxon>Verrucomicrobiota</taxon>
        <taxon>Opitutia</taxon>
        <taxon>Opitutales</taxon>
        <taxon>Opitutaceae</taxon>
        <taxon>Cephaloticoccus</taxon>
    </lineage>
</organism>
<dbReference type="Gene3D" id="2.40.170.20">
    <property type="entry name" value="TonB-dependent receptor, beta-barrel domain"/>
    <property type="match status" value="1"/>
</dbReference>
<gene>
    <name evidence="9" type="ORF">AXK12_03125</name>
</gene>
<dbReference type="GO" id="GO:0044718">
    <property type="term" value="P:siderophore transmembrane transport"/>
    <property type="evidence" value="ECO:0007669"/>
    <property type="project" value="TreeGrafter"/>
</dbReference>
<dbReference type="Pfam" id="PF07715">
    <property type="entry name" value="Plug"/>
    <property type="match status" value="1"/>
</dbReference>
<evidence type="ECO:0000256" key="4">
    <source>
        <dbReference type="ARBA" id="ARBA00022692"/>
    </source>
</evidence>
<protein>
    <recommendedName>
        <fullName evidence="8">TonB-dependent receptor plug domain-containing protein</fullName>
    </recommendedName>
</protein>
<evidence type="ECO:0000256" key="3">
    <source>
        <dbReference type="ARBA" id="ARBA00022452"/>
    </source>
</evidence>
<keyword evidence="10" id="KW-1185">Reference proteome</keyword>
<keyword evidence="2" id="KW-0813">Transport</keyword>
<keyword evidence="7" id="KW-1133">Transmembrane helix</keyword>
<keyword evidence="5 7" id="KW-0472">Membrane</keyword>
<dbReference type="Gene3D" id="2.170.130.10">
    <property type="entry name" value="TonB-dependent receptor, plug domain"/>
    <property type="match status" value="1"/>
</dbReference>
<dbReference type="GO" id="GO:0030246">
    <property type="term" value="F:carbohydrate binding"/>
    <property type="evidence" value="ECO:0007669"/>
    <property type="project" value="InterPro"/>
</dbReference>
<dbReference type="AlphaFoldDB" id="A0A139SPZ2"/>
<dbReference type="InterPro" id="IPR012910">
    <property type="entry name" value="Plug_dom"/>
</dbReference>
<evidence type="ECO:0000313" key="9">
    <source>
        <dbReference type="EMBL" id="KXU36613.1"/>
    </source>
</evidence>
<proteinExistence type="predicted"/>
<evidence type="ECO:0000313" key="10">
    <source>
        <dbReference type="Proteomes" id="UP000071392"/>
    </source>
</evidence>
<evidence type="ECO:0000256" key="2">
    <source>
        <dbReference type="ARBA" id="ARBA00022448"/>
    </source>
</evidence>
<dbReference type="PANTHER" id="PTHR30069">
    <property type="entry name" value="TONB-DEPENDENT OUTER MEMBRANE RECEPTOR"/>
    <property type="match status" value="1"/>
</dbReference>
<evidence type="ECO:0000256" key="7">
    <source>
        <dbReference type="SAM" id="Phobius"/>
    </source>
</evidence>
<dbReference type="EMBL" id="LSZP01000021">
    <property type="protein sequence ID" value="KXU36613.1"/>
    <property type="molecule type" value="Genomic_DNA"/>
</dbReference>
<dbReference type="InterPro" id="IPR036942">
    <property type="entry name" value="Beta-barrel_TonB_sf"/>
</dbReference>
<dbReference type="Proteomes" id="UP000071392">
    <property type="component" value="Unassembled WGS sequence"/>
</dbReference>
<comment type="subcellular location">
    <subcellularLocation>
        <location evidence="1">Cell outer membrane</location>
        <topology evidence="1">Multi-pass membrane protein</topology>
    </subcellularLocation>
</comment>
<dbReference type="InterPro" id="IPR039426">
    <property type="entry name" value="TonB-dep_rcpt-like"/>
</dbReference>
<evidence type="ECO:0000259" key="8">
    <source>
        <dbReference type="Pfam" id="PF07715"/>
    </source>
</evidence>
<dbReference type="PANTHER" id="PTHR30069:SF46">
    <property type="entry name" value="OAR PROTEIN"/>
    <property type="match status" value="1"/>
</dbReference>
<accession>A0A139SPZ2</accession>
<sequence>MHTLRFAAWFLRAVSSLVAAAFGGRRARSFASLSLAGVLAALLVSAPLALAQSNVTGSLSGRVAPSASVTAVNVETGYSRTTTATSSGSFRITAVPTGRYRVSVEGEGEVLVEVFIGTTSNVSIGSDSIVELERLEVSGLSASFSPIDFGRTESVSIFGASQLEALPVARNTSAIALLAPGAVQGDTAFGNLISFGGASVAENAYFVDGFNLSDFRTGTNPIELPYEAYEQFEIKSGGYSAEFGRSLGGVINATTKTGTNTYKAGANVFYMPDSSLNGKNPDRYYTNQAGTPNTLWSYNGADKRERLEANIWASGPLIKDKLFFYALYNANEIKNEDVRAGGSRIRRQKQDDPLYFAKLTANPFPGHTLEFTFIETEKETLNTDTDYDFATKTDLGTDPTTITSKLGGDVKIARYVGSLSDRLTVSALWGKSKNDLSTFGSTDAEPLVLDARFGPAQRLSGTQAVVEPGSLDEREAIRLDVTYGFSLFGEHQLRVGFDREDNYSNVVTGYSGGGWFHRYATVTPGATLGGGIVPAGVTQVTRDRFLENAGSFQVTSDAYYIEDNWTTLDGRLLFRLGVRSENFENFNAAGESFVEMTQQIAPRLGVAYDLFGDQKTKIYANYGRYHIPVASNTNARLAGGEKFTEEWYELLGVNADGTPIRGRQIGTLQLLSPGTIPNKDSIVDRNLDPMYQDEFIVGIDHALSKDYRVGLRGTYRDLKSTMDDMIIDHALTDYAQNVLGLAGADFIGYQHYVLANPGKSITTLWDFEDGNGEQLVTLTPEQLGFTEGKRKYAAIELLFERIWDGKWAAQFSYTWSQNYGNTEGWVFSDIGQDDAGLTQQFDTPDLQRNSFGWLPNDRRHAFKLFGTYALTSELTLGANFRLTSGRPLNYMGWYDDSVTGTGYGEDYYLKQRGHAGRLDWVFNQDLSLRYVPKWAGRRLALQIDVTNLLNKQTVIQRDEVAEIDNTGTPRAEYLLPTAWQTPRRVTFSASYGF</sequence>
<reference evidence="9 10" key="1">
    <citation type="submission" date="2016-02" db="EMBL/GenBank/DDBJ databases">
        <authorList>
            <person name="Wen L."/>
            <person name="He K."/>
            <person name="Yang H."/>
        </authorList>
    </citation>
    <scope>NUCLEOTIDE SEQUENCE [LARGE SCALE GENOMIC DNA]</scope>
    <source>
        <strain evidence="9 10">CV41</strain>
    </source>
</reference>
<feature type="domain" description="TonB-dependent receptor plug" evidence="8">
    <location>
        <begin position="152"/>
        <end position="250"/>
    </location>
</feature>
<dbReference type="InterPro" id="IPR013784">
    <property type="entry name" value="Carb-bd-like_fold"/>
</dbReference>
<dbReference type="InterPro" id="IPR037066">
    <property type="entry name" value="Plug_dom_sf"/>
</dbReference>
<evidence type="ECO:0000256" key="6">
    <source>
        <dbReference type="ARBA" id="ARBA00023237"/>
    </source>
</evidence>
<dbReference type="Gene3D" id="2.60.40.1120">
    <property type="entry name" value="Carboxypeptidase-like, regulatory domain"/>
    <property type="match status" value="1"/>
</dbReference>
<evidence type="ECO:0000256" key="5">
    <source>
        <dbReference type="ARBA" id="ARBA00023136"/>
    </source>
</evidence>
<name>A0A139SPZ2_9BACT</name>
<comment type="caution">
    <text evidence="9">The sequence shown here is derived from an EMBL/GenBank/DDBJ whole genome shotgun (WGS) entry which is preliminary data.</text>
</comment>
<dbReference type="SUPFAM" id="SSF49452">
    <property type="entry name" value="Starch-binding domain-like"/>
    <property type="match status" value="1"/>
</dbReference>
<keyword evidence="4 7" id="KW-0812">Transmembrane</keyword>
<dbReference type="GO" id="GO:0015344">
    <property type="term" value="F:siderophore uptake transmembrane transporter activity"/>
    <property type="evidence" value="ECO:0007669"/>
    <property type="project" value="TreeGrafter"/>
</dbReference>
<evidence type="ECO:0000256" key="1">
    <source>
        <dbReference type="ARBA" id="ARBA00004571"/>
    </source>
</evidence>
<dbReference type="SUPFAM" id="SSF56935">
    <property type="entry name" value="Porins"/>
    <property type="match status" value="1"/>
</dbReference>